<dbReference type="SMART" id="SM00249">
    <property type="entry name" value="PHD"/>
    <property type="match status" value="1"/>
</dbReference>
<name>A0A1B0FKL0_GLOMM</name>
<dbReference type="PANTHER" id="PTHR46462:SF3">
    <property type="entry name" value="UPSET, ISOFORM A"/>
    <property type="match status" value="1"/>
</dbReference>
<feature type="region of interest" description="Disordered" evidence="5">
    <location>
        <begin position="487"/>
        <end position="506"/>
    </location>
</feature>
<dbReference type="CDD" id="cd10529">
    <property type="entry name" value="SET_SETD5-like"/>
    <property type="match status" value="1"/>
</dbReference>
<feature type="compositionally biased region" description="Polar residues" evidence="5">
    <location>
        <begin position="3604"/>
        <end position="3613"/>
    </location>
</feature>
<feature type="compositionally biased region" description="Polar residues" evidence="5">
    <location>
        <begin position="1744"/>
        <end position="1757"/>
    </location>
</feature>
<dbReference type="STRING" id="37546.A0A1B0FKL0"/>
<feature type="compositionally biased region" description="Polar residues" evidence="5">
    <location>
        <begin position="2782"/>
        <end position="2798"/>
    </location>
</feature>
<evidence type="ECO:0000256" key="3">
    <source>
        <dbReference type="ARBA" id="ARBA00022833"/>
    </source>
</evidence>
<feature type="region of interest" description="Disordered" evidence="5">
    <location>
        <begin position="2439"/>
        <end position="2458"/>
    </location>
</feature>
<feature type="region of interest" description="Disordered" evidence="5">
    <location>
        <begin position="1483"/>
        <end position="1526"/>
    </location>
</feature>
<feature type="compositionally biased region" description="Polar residues" evidence="5">
    <location>
        <begin position="715"/>
        <end position="735"/>
    </location>
</feature>
<accession>A0A1B0FKL0</accession>
<dbReference type="CDD" id="cd15550">
    <property type="entry name" value="PHD_MLL5"/>
    <property type="match status" value="1"/>
</dbReference>
<dbReference type="Gene3D" id="3.30.40.10">
    <property type="entry name" value="Zinc/RING finger domain, C3HC4 (zinc finger)"/>
    <property type="match status" value="1"/>
</dbReference>
<protein>
    <recommendedName>
        <fullName evidence="6">SET domain-containing protein</fullName>
    </recommendedName>
</protein>
<organism evidence="7 8">
    <name type="scientific">Glossina morsitans morsitans</name>
    <name type="common">Savannah tsetse fly</name>
    <dbReference type="NCBI Taxonomy" id="37546"/>
    <lineage>
        <taxon>Eukaryota</taxon>
        <taxon>Metazoa</taxon>
        <taxon>Ecdysozoa</taxon>
        <taxon>Arthropoda</taxon>
        <taxon>Hexapoda</taxon>
        <taxon>Insecta</taxon>
        <taxon>Pterygota</taxon>
        <taxon>Neoptera</taxon>
        <taxon>Endopterygota</taxon>
        <taxon>Diptera</taxon>
        <taxon>Brachycera</taxon>
        <taxon>Muscomorpha</taxon>
        <taxon>Hippoboscoidea</taxon>
        <taxon>Glossinidae</taxon>
        <taxon>Glossina</taxon>
    </lineage>
</organism>
<feature type="compositionally biased region" description="Low complexity" evidence="5">
    <location>
        <begin position="1758"/>
        <end position="1769"/>
    </location>
</feature>
<dbReference type="SUPFAM" id="SSF57903">
    <property type="entry name" value="FYVE/PHD zinc finger"/>
    <property type="match status" value="1"/>
</dbReference>
<dbReference type="Gene3D" id="2.170.270.10">
    <property type="entry name" value="SET domain"/>
    <property type="match status" value="1"/>
</dbReference>
<dbReference type="GO" id="GO:0008276">
    <property type="term" value="F:protein methyltransferase activity"/>
    <property type="evidence" value="ECO:0007669"/>
    <property type="project" value="UniProtKB-ARBA"/>
</dbReference>
<feature type="region of interest" description="Disordered" evidence="5">
    <location>
        <begin position="2769"/>
        <end position="2804"/>
    </location>
</feature>
<evidence type="ECO:0000313" key="8">
    <source>
        <dbReference type="Proteomes" id="UP000092444"/>
    </source>
</evidence>
<keyword evidence="4" id="KW-0156">Chromatin regulator</keyword>
<feature type="compositionally biased region" description="Polar residues" evidence="5">
    <location>
        <begin position="487"/>
        <end position="496"/>
    </location>
</feature>
<feature type="region of interest" description="Disordered" evidence="5">
    <location>
        <begin position="1744"/>
        <end position="1840"/>
    </location>
</feature>
<dbReference type="GO" id="GO:0070210">
    <property type="term" value="C:Rpd3L-Expanded complex"/>
    <property type="evidence" value="ECO:0007669"/>
    <property type="project" value="TreeGrafter"/>
</dbReference>
<dbReference type="PROSITE" id="PS50280">
    <property type="entry name" value="SET"/>
    <property type="match status" value="1"/>
</dbReference>
<feature type="compositionally biased region" description="Polar residues" evidence="5">
    <location>
        <begin position="1794"/>
        <end position="1829"/>
    </location>
</feature>
<feature type="compositionally biased region" description="Basic and acidic residues" evidence="5">
    <location>
        <begin position="1830"/>
        <end position="1840"/>
    </location>
</feature>
<proteinExistence type="predicted"/>
<keyword evidence="3" id="KW-0862">Zinc</keyword>
<sequence>MPLPSSGIIIVEKPSSVCTTTGNKTVTKTLQEAQQHRQQPQQQQQKVQYYEYYNVNEVTKRQNQQQQHQLHPTILVGDSIYQSSQAQHLQLGRKVNTSRSTINLQIKAKPVPMQQLQTKTQQIIQHTSHSQPQHQQQQQPSFQQQHVQQVHLVQQQQQSQQQSQAQLIQVSEEFLDQAAVAAAASAQNSPANMMISTTGEVISPQQIFKIVSTDAASGNVIIDTNNQNPSSTSKVLLSNLTVLSKQGTQSGHINTQSNPGQTINFVNAKNLFTASAVNNKQQKFTVTSTANNNTFNKASGSKQSTAANLNPAQYAQQQVVTTTSQKLNMAPTRNLQMITRVQTVVPGSVNNGGQISGGSTSANTQPAVLQQSHKFITNSIAPKTTLTATSGNIMKKPSGTLKMNSTNSISTASGKLISNIIQQPSQTVKTFIAQAPSSLIHHQQNIQPNVAAIGAINNKGKSKFVKQYNNAILNSAGTVAIATLPHQQTQQANTPSQHQQPQHQQQVQQTFNLTTKVHNSTGGGFTNKLAKINNKYCSPNAGVISQLPPGTQVQQKIIHLNQQQQQYATSNGNIKFVNAQGTIVQQHQTNVTPQKLNQKHQHQQQYQSFSQVQQQQNYEAADGGGMYHTPNSNANNQNQNYTSTNPPSSPSATSISSNNNNNSINASSLLTDDVMMHQFSSAGIMCQTTGNASANYNSPATSTFVTMTTHTVSAPTTTNGACSRQVQSAPGSRSQSIERKLHETSTTRKTSDYYKVNHQQSGNNGSLRSSHTNLSATGISNSVSSASTIVITPTSLTTPTIPPAVALSMLEPQAQVIHLQATKATSINNTSNEEDDIMGEEMRPVPVQTNDVRLQILHAVLQDHTYANPMPIPLPSTFSVQNPGGHNTSNHGLLSSSASGTGIVQQWSLGGIAAVAATAAGGAVGQQPSYSLYGQQIPRLQQDDDAHSAISNGSRVALGDIDPGEETETAPEAEAEDDSVTRCICDLTHDDGYMICCDKCCAWQHVDCMGIDRQNIPDEYLCELCQPRVVDKIRARSLQLMKRKEQTHMMLTAHAQAVATGNASGITSSGVGNSGGLAGLLSNDVVVAQQRLAASGSYHFTGVDGHGPDSGVLHMSTGPLASAHVNLKKGNKMLKKVKDTVGSGKKSKKAEKLAAMATGGLAAKPPRKESKKNAKRKSKNGLDGNATGMTAAEKYAANLRQWIENYELAVTNHYSPELRARLHAITKQPTLLQSILNTENVALKECSGNNLENRATTVPHAGGKILISNLDITPNSPICELRGKYMLTTQYKTQNSSVNMNTPPPSNHHLASFKAHRTPGPFIFFYQLPGAEVPQPPTQTTTTTTQNLDGTYTTTAITIPPTQPSLPTYYKGPEICVDTRTYGNEARFVRRSCRPNAEIQHLFEKGTIHLFIVALTDIRASTEITVRHEPHDLYAVENKKSNTVVIQPTSTSCACGLSKDCIFGPPLPLLPPAAKSNTSRKAITLNGGASNSNLNQTTSKQRKAAQQSINRNRSTSSSGESNMGGSTTVKIGLNSLCVGSKINARGNSIVPSLPVGSSISQSNTSSSMSSITHDSGICTSSSSPSVSIPSPTSHMHSPTQPPHQQQTRPLLMPQQQQQLLASLPTPMLLSPDVQNRHQLSQQSQPLAAAETRTTSRVTLHTVQTTSESDSQQNQAACTSSHQQSIMSPQSYQSGAQSSAITEVAPQEVVAAAVLQTLNSAVQPVSALAADNEQPQQYVIMHTDSQTAHNPSCSEQLPTVSGSSNVSTSSHQKSAQKATQQTSGTTLTSGRKASAKNSRSVSGSEDVTTDQQSESDNAVTLTSVPNSSSTPKDKPKLSREDRKMEAILRAIEKMERNQQRKQEQKQSKKHNSSGSNNTTPTSPNKTFVGGEIGDGHVTKRSSNQGGASTRKKKRKTAHKSSLGNHGSQRKPRPNQMNIQESSGEIIEREVATSESEGHSLHSPPVKAIAGQERMTQSVSALPNTLATGTTGTEQMANNVDQAAGLLMAFANPSSCDNNADVSSQIVEEHSQAHQSSQEDYIITTQDIPPSPPTPPTAVSSACLLIEAAVGPLENLDQNTEVAHSEFKFPLQAKTKKHMMNNWLHQAEEKNVNQEAEEENASMSEEDHQRVANLTGGLDSLVQAAMNDFKCSQTLTESEEPQNLSIVAQRVEEFIQQTEAPRPSSSPLIRHSYEYEQQDNNLQLHEHKTLNVYNITTPAVDLSVKSHVNTSCQPLIKMTSDQPSVSGQVQLPLPLQVSTCSNNSSVKKRWLRQAISEESHEEIHNCSVMAPSPTATTSAVSSAVASSSASSANSIVNGFTTPLKKRRLLLNSKDDIEENTSSLRGVTSEISLSLSEDERTANGVVILRAMVGNMDNNAASEPLEDVEVDVEQCDVEKVNLKLEHPSEVEVDTDVDVITALDSENKAKVTIECDGKDRNLESACKEEPDSGPRIEVPSAGELGDQEDDVDILRSPSPGQEMIKPEDNLVKIEPEDANGNEDVKIDVEREESIAADEELITDISEKHELEENSRKPQTDIKLEAVAQTKVELEGKKKNDSPQSPCKTGCKDNEYTEKTPMLKDEQILQEKTAAIVSGHEKKSKLEMGMKSTNCVKTEVFFDEEEPKSKKLKLEIDVKIKKHPGDTDSVRNRGTTEAEIKSSFKCDEVICSNMVAVRDNFIRDYDSVQRSKSQAHLEQIIDDQKTLPAVQNVNIETGETQVLSTPLGESAMYMTEDTTTPPPLLQDPVQRHKSLSDDDIQARLHNFHKENILILQSRNKKNKSSSSGGVTLNSANEQSKNRTNSHYDGRDICSEKIITSKHKPIGSSFNSNSCSPSESKKTKTHKRERNSSSSASYKNSFANNTCTQISPSSSILSTHLNQSKNSTVHLMNTSISSKKHSKSLKKSSSGSSTSSSSSFSSVNCNTTVNIALEKDKEKRYSHQRTASGTIGPTNTNAGPYSSSKKRQVNFELELTKDLHLITNTCASKHKRDSKGFNDECVGQISAKKHRREYAYSKDELRISSNSSNHSNSNNNNKHKSLTQIEKLAHNSNLTMERKTYTASPSGHNKSFTSSTNSSVASAVSISSGALSVDEPKVVSSSSLAVVTSIIREHPTLPHFNNAMIASSNAGSLPSPSRVCVNAIPLPTPVNPQQSPVNIPDHLNANNFMTAVSSIPSSPQALPSLPATSSGSLSNNLQVAVSVPSTVAAIAATNHLPFYNTIYGKLLENPSIQTGLTASTLVSNSISSNSALMAHGGAVGGLSEYLDTKLKSYNTLGGYVSHTALFGLNNGNNSNSGSSTGSSTKESNSGQVSAASSSTINSAACSEISALSSLNASATPLKILTKTASHDPRLNPHLTAPEPPPAPKRKLSINEYRKRMQQSTSSTNILYNDSNSNGMTPPSTALGPLNPSQVHHTTSFLERSIQSKCTLNSPERIAQSVDSQIEKEIMSSTGTHVLDALNSSSSTASNNSSISDSLTKSISVIFIEEDTTKGQFNAAPTLLEKQQENLCARLKSLKERQSLNSATGSRVRFSSLGESSNDYGLKPDEDNLNRKRNHSISSAGDLLDNCLEEISSTSTSLSSSREPSPERIISTTSSKILTPTSAVIIGASNNSSTANIGRNVKQADGSSTN</sequence>
<feature type="compositionally biased region" description="Low complexity" evidence="5">
    <location>
        <begin position="2900"/>
        <end position="2915"/>
    </location>
</feature>
<feature type="region of interest" description="Disordered" evidence="5">
    <location>
        <begin position="3604"/>
        <end position="3626"/>
    </location>
</feature>
<feature type="region of interest" description="Disordered" evidence="5">
    <location>
        <begin position="1548"/>
        <end position="1611"/>
    </location>
</feature>
<feature type="domain" description="SET" evidence="6">
    <location>
        <begin position="1249"/>
        <end position="1429"/>
    </location>
</feature>
<feature type="region of interest" description="Disordered" evidence="5">
    <location>
        <begin position="1854"/>
        <end position="1936"/>
    </location>
</feature>
<dbReference type="PANTHER" id="PTHR46462">
    <property type="entry name" value="UPSET, ISOFORM A"/>
    <property type="match status" value="1"/>
</dbReference>
<feature type="compositionally biased region" description="Low complexity" evidence="5">
    <location>
        <begin position="1557"/>
        <end position="1611"/>
    </location>
</feature>
<feature type="region of interest" description="Disordered" evidence="5">
    <location>
        <begin position="2887"/>
        <end position="2958"/>
    </location>
</feature>
<evidence type="ECO:0000256" key="4">
    <source>
        <dbReference type="ARBA" id="ARBA00022853"/>
    </source>
</evidence>
<dbReference type="SUPFAM" id="SSF82199">
    <property type="entry name" value="SET domain"/>
    <property type="match status" value="1"/>
</dbReference>
<feature type="region of interest" description="Disordered" evidence="5">
    <location>
        <begin position="2817"/>
        <end position="2853"/>
    </location>
</feature>
<feature type="compositionally biased region" description="Basic and acidic residues" evidence="5">
    <location>
        <begin position="736"/>
        <end position="752"/>
    </location>
</feature>
<feature type="compositionally biased region" description="Low complexity" evidence="5">
    <location>
        <begin position="1778"/>
        <end position="1789"/>
    </location>
</feature>
<dbReference type="SMART" id="SM00317">
    <property type="entry name" value="SET"/>
    <property type="match status" value="1"/>
</dbReference>
<dbReference type="GO" id="GO:0006325">
    <property type="term" value="P:chromatin organization"/>
    <property type="evidence" value="ECO:0007669"/>
    <property type="project" value="UniProtKB-KW"/>
</dbReference>
<feature type="region of interest" description="Disordered" evidence="5">
    <location>
        <begin position="3283"/>
        <end position="3306"/>
    </location>
</feature>
<feature type="region of interest" description="Disordered" evidence="5">
    <location>
        <begin position="954"/>
        <end position="975"/>
    </location>
</feature>
<dbReference type="GO" id="GO:0008757">
    <property type="term" value="F:S-adenosylmethionine-dependent methyltransferase activity"/>
    <property type="evidence" value="ECO:0007669"/>
    <property type="project" value="UniProtKB-ARBA"/>
</dbReference>
<evidence type="ECO:0000256" key="1">
    <source>
        <dbReference type="ARBA" id="ARBA00022723"/>
    </source>
</evidence>
<feature type="compositionally biased region" description="Basic residues" evidence="5">
    <location>
        <begin position="1908"/>
        <end position="1917"/>
    </location>
</feature>
<reference evidence="7" key="1">
    <citation type="submission" date="2020-05" db="UniProtKB">
        <authorList>
            <consortium name="EnsemblMetazoa"/>
        </authorList>
    </citation>
    <scope>IDENTIFICATION</scope>
    <source>
        <strain evidence="7">Yale</strain>
    </source>
</reference>
<dbReference type="Pfam" id="PF20826">
    <property type="entry name" value="PHD_5"/>
    <property type="match status" value="1"/>
</dbReference>
<feature type="compositionally biased region" description="Low complexity" evidence="5">
    <location>
        <begin position="629"/>
        <end position="660"/>
    </location>
</feature>
<keyword evidence="1" id="KW-0479">Metal-binding</keyword>
<evidence type="ECO:0000259" key="6">
    <source>
        <dbReference type="PROSITE" id="PS50280"/>
    </source>
</evidence>
<dbReference type="InterPro" id="IPR001965">
    <property type="entry name" value="Znf_PHD"/>
</dbReference>
<dbReference type="Pfam" id="PF00856">
    <property type="entry name" value="SET"/>
    <property type="match status" value="1"/>
</dbReference>
<feature type="compositionally biased region" description="Polar residues" evidence="5">
    <location>
        <begin position="757"/>
        <end position="773"/>
    </location>
</feature>
<dbReference type="InterPro" id="IPR013083">
    <property type="entry name" value="Znf_RING/FYVE/PHD"/>
</dbReference>
<dbReference type="VEuPathDB" id="VectorBase:GMOY004407"/>
<dbReference type="FunFam" id="3.30.40.10:FF:000150">
    <property type="entry name" value="Inactive histone-lysine N-methyltransferase 2E"/>
    <property type="match status" value="1"/>
</dbReference>
<feature type="compositionally biased region" description="Low complexity" evidence="5">
    <location>
        <begin position="603"/>
        <end position="618"/>
    </location>
</feature>
<feature type="compositionally biased region" description="Low complexity" evidence="5">
    <location>
        <begin position="3570"/>
        <end position="3587"/>
    </location>
</feature>
<keyword evidence="2" id="KW-0863">Zinc-finger</keyword>
<feature type="region of interest" description="Disordered" evidence="5">
    <location>
        <begin position="715"/>
        <end position="773"/>
    </location>
</feature>
<evidence type="ECO:0000256" key="2">
    <source>
        <dbReference type="ARBA" id="ARBA00022771"/>
    </source>
</evidence>
<dbReference type="GO" id="GO:0006355">
    <property type="term" value="P:regulation of DNA-templated transcription"/>
    <property type="evidence" value="ECO:0007669"/>
    <property type="project" value="TreeGrafter"/>
</dbReference>
<feature type="compositionally biased region" description="Polar residues" evidence="5">
    <location>
        <begin position="2937"/>
        <end position="2956"/>
    </location>
</feature>
<evidence type="ECO:0000313" key="7">
    <source>
        <dbReference type="EnsemblMetazoa" id="GMOY004407-PA"/>
    </source>
</evidence>
<feature type="region of interest" description="Disordered" evidence="5">
    <location>
        <begin position="3340"/>
        <end position="3400"/>
    </location>
</feature>
<dbReference type="EnsemblMetazoa" id="GMOY004407-RA">
    <property type="protein sequence ID" value="GMOY004407-PA"/>
    <property type="gene ID" value="GMOY004407"/>
</dbReference>
<feature type="compositionally biased region" description="Basic and acidic residues" evidence="5">
    <location>
        <begin position="2439"/>
        <end position="2449"/>
    </location>
</feature>
<dbReference type="EMBL" id="CCAG010006132">
    <property type="status" value="NOT_ANNOTATED_CDS"/>
    <property type="molecule type" value="Genomic_DNA"/>
</dbReference>
<keyword evidence="8" id="KW-1185">Reference proteome</keyword>
<dbReference type="InterPro" id="IPR046341">
    <property type="entry name" value="SET_dom_sf"/>
</dbReference>
<dbReference type="GO" id="GO:0034967">
    <property type="term" value="C:Set3 complex"/>
    <property type="evidence" value="ECO:0007669"/>
    <property type="project" value="TreeGrafter"/>
</dbReference>
<feature type="compositionally biased region" description="Low complexity" evidence="5">
    <location>
        <begin position="497"/>
        <end position="506"/>
    </location>
</feature>
<dbReference type="InterPro" id="IPR001214">
    <property type="entry name" value="SET_dom"/>
</dbReference>
<dbReference type="Proteomes" id="UP000092444">
    <property type="component" value="Unassembled WGS sequence"/>
</dbReference>
<dbReference type="GO" id="GO:0008270">
    <property type="term" value="F:zinc ion binding"/>
    <property type="evidence" value="ECO:0007669"/>
    <property type="project" value="UniProtKB-KW"/>
</dbReference>
<dbReference type="InterPro" id="IPR019786">
    <property type="entry name" value="Zinc_finger_PHD-type_CS"/>
</dbReference>
<evidence type="ECO:0000256" key="5">
    <source>
        <dbReference type="SAM" id="MobiDB-lite"/>
    </source>
</evidence>
<dbReference type="PROSITE" id="PS01359">
    <property type="entry name" value="ZF_PHD_1"/>
    <property type="match status" value="1"/>
</dbReference>
<feature type="region of interest" description="Disordered" evidence="5">
    <location>
        <begin position="3570"/>
        <end position="3590"/>
    </location>
</feature>
<feature type="region of interest" description="Disordered" evidence="5">
    <location>
        <begin position="118"/>
        <end position="144"/>
    </location>
</feature>
<dbReference type="GO" id="GO:0008170">
    <property type="term" value="F:N-methyltransferase activity"/>
    <property type="evidence" value="ECO:0007669"/>
    <property type="project" value="UniProtKB-ARBA"/>
</dbReference>
<feature type="region of interest" description="Disordered" evidence="5">
    <location>
        <begin position="1138"/>
        <end position="1186"/>
    </location>
</feature>
<feature type="compositionally biased region" description="Low complexity" evidence="5">
    <location>
        <begin position="1871"/>
        <end position="1885"/>
    </location>
</feature>
<feature type="region of interest" description="Disordered" evidence="5">
    <location>
        <begin position="589"/>
        <end position="660"/>
    </location>
</feature>
<feature type="compositionally biased region" description="Polar residues" evidence="5">
    <location>
        <begin position="3374"/>
        <end position="3396"/>
    </location>
</feature>
<feature type="compositionally biased region" description="Acidic residues" evidence="5">
    <location>
        <begin position="962"/>
        <end position="975"/>
    </location>
</feature>
<feature type="region of interest" description="Disordered" evidence="5">
    <location>
        <begin position="3529"/>
        <end position="3549"/>
    </location>
</feature>
<feature type="region of interest" description="Disordered" evidence="5">
    <location>
        <begin position="1660"/>
        <end position="1691"/>
    </location>
</feature>
<feature type="compositionally biased region" description="Basic and acidic residues" evidence="5">
    <location>
        <begin position="1854"/>
        <end position="1865"/>
    </location>
</feature>
<dbReference type="InterPro" id="IPR011011">
    <property type="entry name" value="Znf_FYVE_PHD"/>
</dbReference>
<feature type="compositionally biased region" description="Low complexity" evidence="5">
    <location>
        <begin position="2821"/>
        <end position="2831"/>
    </location>
</feature>